<dbReference type="Gene3D" id="2.40.250.10">
    <property type="entry name" value="Core binding factor, beta subunit"/>
    <property type="match status" value="1"/>
</dbReference>
<gene>
    <name evidence="1" type="ORF">BYL167_LOCUS60822</name>
</gene>
<reference evidence="1" key="1">
    <citation type="submission" date="2021-02" db="EMBL/GenBank/DDBJ databases">
        <authorList>
            <person name="Nowell W R."/>
        </authorList>
    </citation>
    <scope>NUCLEOTIDE SEQUENCE</scope>
</reference>
<dbReference type="Proteomes" id="UP000681967">
    <property type="component" value="Unassembled WGS sequence"/>
</dbReference>
<evidence type="ECO:0000313" key="2">
    <source>
        <dbReference type="Proteomes" id="UP000681967"/>
    </source>
</evidence>
<protein>
    <submittedName>
        <fullName evidence="1">Uncharacterized protein</fullName>
    </submittedName>
</protein>
<organism evidence="1 2">
    <name type="scientific">Rotaria magnacalcarata</name>
    <dbReference type="NCBI Taxonomy" id="392030"/>
    <lineage>
        <taxon>Eukaryota</taxon>
        <taxon>Metazoa</taxon>
        <taxon>Spiralia</taxon>
        <taxon>Gnathifera</taxon>
        <taxon>Rotifera</taxon>
        <taxon>Eurotatoria</taxon>
        <taxon>Bdelloidea</taxon>
        <taxon>Philodinida</taxon>
        <taxon>Philodinidae</taxon>
        <taxon>Rotaria</taxon>
    </lineage>
</organism>
<feature type="non-terminal residue" evidence="1">
    <location>
        <position position="1"/>
    </location>
</feature>
<dbReference type="AlphaFoldDB" id="A0A8S3ED72"/>
<proteinExistence type="predicted"/>
<accession>A0A8S3ED72</accession>
<evidence type="ECO:0000313" key="1">
    <source>
        <dbReference type="EMBL" id="CAF5072736.1"/>
    </source>
</evidence>
<dbReference type="InterPro" id="IPR036552">
    <property type="entry name" value="CBF_bsu_sf"/>
</dbReference>
<name>A0A8S3ED72_9BILA</name>
<dbReference type="EMBL" id="CAJOBH010231329">
    <property type="protein sequence ID" value="CAF5072736.1"/>
    <property type="molecule type" value="Genomic_DNA"/>
</dbReference>
<comment type="caution">
    <text evidence="1">The sequence shown here is derived from an EMBL/GenBank/DDBJ whole genome shotgun (WGS) entry which is preliminary data.</text>
</comment>
<sequence>MPPIEVGLSSSQQDSFEQHEELSKLLNETGVFYVPLRNDFGDNNLNTNQDITKRFDEDLSNKHLIVTFRDIGYSLFLDSVESIPDANDQSKIRISGKVIVDGICIQFFGCFDY</sequence>